<feature type="transmembrane region" description="Helical" evidence="1">
    <location>
        <begin position="36"/>
        <end position="54"/>
    </location>
</feature>
<dbReference type="Pfam" id="PF13487">
    <property type="entry name" value="HD_5"/>
    <property type="match status" value="1"/>
</dbReference>
<gene>
    <name evidence="3" type="ORF">BIP78_0369</name>
</gene>
<name>A0A410FSS4_BIPS1</name>
<keyword evidence="1" id="KW-0472">Membrane</keyword>
<reference evidence="4" key="1">
    <citation type="submission" date="2018-12" db="EMBL/GenBank/DDBJ databases">
        <title>Complete genome sequence of an uncultured bacterium of the candidate phylum Bipolaricaulota.</title>
        <authorList>
            <person name="Kadnikov V.V."/>
            <person name="Mardanov A.V."/>
            <person name="Beletsky A.V."/>
            <person name="Frank Y.A."/>
            <person name="Karnachuk O.V."/>
            <person name="Ravin N.V."/>
        </authorList>
    </citation>
    <scope>NUCLEOTIDE SEQUENCE [LARGE SCALE GENOMIC DNA]</scope>
</reference>
<organism evidence="3 4">
    <name type="scientific">Bipolaricaulis sibiricus</name>
    <dbReference type="NCBI Taxonomy" id="2501609"/>
    <lineage>
        <taxon>Bacteria</taxon>
        <taxon>Candidatus Bipolaricaulota</taxon>
        <taxon>Candidatus Bipolaricaulia</taxon>
        <taxon>Candidatus Bipolaricaulales</taxon>
        <taxon>Candidatus Bipolaricaulaceae</taxon>
        <taxon>Candidatus Bipolaricaulis</taxon>
    </lineage>
</organism>
<dbReference type="PROSITE" id="PS51832">
    <property type="entry name" value="HD_GYP"/>
    <property type="match status" value="1"/>
</dbReference>
<dbReference type="PANTHER" id="PTHR45228:SF4">
    <property type="entry name" value="LIPOPROTEIN"/>
    <property type="match status" value="1"/>
</dbReference>
<dbReference type="SUPFAM" id="SSF109604">
    <property type="entry name" value="HD-domain/PDEase-like"/>
    <property type="match status" value="1"/>
</dbReference>
<proteinExistence type="predicted"/>
<dbReference type="InterPro" id="IPR037522">
    <property type="entry name" value="HD_GYP_dom"/>
</dbReference>
<dbReference type="SMART" id="SM00471">
    <property type="entry name" value="HDc"/>
    <property type="match status" value="1"/>
</dbReference>
<keyword evidence="1" id="KW-1133">Transmembrane helix</keyword>
<feature type="transmembrane region" description="Helical" evidence="1">
    <location>
        <begin position="189"/>
        <end position="207"/>
    </location>
</feature>
<feature type="transmembrane region" description="Helical" evidence="1">
    <location>
        <begin position="155"/>
        <end position="182"/>
    </location>
</feature>
<dbReference type="KEGG" id="bih:BIP78_0369"/>
<evidence type="ECO:0000259" key="2">
    <source>
        <dbReference type="PROSITE" id="PS51832"/>
    </source>
</evidence>
<accession>A0A410FSS4</accession>
<dbReference type="Proteomes" id="UP000287233">
    <property type="component" value="Chromosome"/>
</dbReference>
<dbReference type="InterPro" id="IPR003607">
    <property type="entry name" value="HD/PDEase_dom"/>
</dbReference>
<dbReference type="PANTHER" id="PTHR45228">
    <property type="entry name" value="CYCLIC DI-GMP PHOSPHODIESTERASE TM_0186-RELATED"/>
    <property type="match status" value="1"/>
</dbReference>
<protein>
    <recommendedName>
        <fullName evidence="2">HD-GYP domain-containing protein</fullName>
    </recommendedName>
</protein>
<feature type="transmembrane region" description="Helical" evidence="1">
    <location>
        <begin position="66"/>
        <end position="98"/>
    </location>
</feature>
<evidence type="ECO:0000313" key="4">
    <source>
        <dbReference type="Proteomes" id="UP000287233"/>
    </source>
</evidence>
<keyword evidence="1" id="KW-0812">Transmembrane</keyword>
<dbReference type="Gene3D" id="1.10.3210.10">
    <property type="entry name" value="Hypothetical protein af1432"/>
    <property type="match status" value="1"/>
</dbReference>
<sequence>MVSHLPCGARVYWGLVVGAGILCAALFLPQARLTPQFLTIWAILVVLEFLSEIYEVELVVQRKTSTAMAICAVAIYIGGTPLGILTVLAGSLAAEILLRWSKLRQGPARFLTYVGFNLAQLVLSVTAAGLVFRFAGGTPPPYTSWMQFVPLPVAFLAYVITNTSLVAGIIHLTEGVQLGYLLRFDLRHLHIQLMTLGVLAILMAIVYPLSPWYVLLVGSPLMVVQISIRSYARLRDQAKEAFQRIAEIVGQRDTYTGTHSAEVAELATKLARAVRLPDEAVDQIGAAARVHDLGKIAVPDRILLKPGKLSEDEWAVIKRHPVTSAEILEGLEIYEGITDLVRHEHEHWDGGGYPDGLAGEKIPLGSRILAVADVWNALTTDRPYRRAYGHEEARRILREMAGTVLDPKLVDAFLGRVV</sequence>
<evidence type="ECO:0000256" key="1">
    <source>
        <dbReference type="SAM" id="Phobius"/>
    </source>
</evidence>
<feature type="domain" description="HD-GYP" evidence="2">
    <location>
        <begin position="234"/>
        <end position="418"/>
    </location>
</feature>
<feature type="transmembrane region" description="Helical" evidence="1">
    <location>
        <begin position="110"/>
        <end position="135"/>
    </location>
</feature>
<dbReference type="InterPro" id="IPR052020">
    <property type="entry name" value="Cyclic_di-GMP/3'3'-cGAMP_PDE"/>
</dbReference>
<dbReference type="CDD" id="cd00077">
    <property type="entry name" value="HDc"/>
    <property type="match status" value="1"/>
</dbReference>
<evidence type="ECO:0000313" key="3">
    <source>
        <dbReference type="EMBL" id="QAA76135.1"/>
    </source>
</evidence>
<dbReference type="EMBL" id="CP034928">
    <property type="protein sequence ID" value="QAA76135.1"/>
    <property type="molecule type" value="Genomic_DNA"/>
</dbReference>
<feature type="transmembrane region" description="Helical" evidence="1">
    <location>
        <begin position="12"/>
        <end position="29"/>
    </location>
</feature>
<dbReference type="AlphaFoldDB" id="A0A410FSS4"/>